<evidence type="ECO:0000313" key="6">
    <source>
        <dbReference type="EMBL" id="KAF2313609.1"/>
    </source>
</evidence>
<evidence type="ECO:0000313" key="7">
    <source>
        <dbReference type="Proteomes" id="UP000467840"/>
    </source>
</evidence>
<comment type="caution">
    <text evidence="6">The sequence shown here is derived from an EMBL/GenBank/DDBJ whole genome shotgun (WGS) entry which is preliminary data.</text>
</comment>
<dbReference type="GO" id="GO:0000978">
    <property type="term" value="F:RNA polymerase II cis-regulatory region sequence-specific DNA binding"/>
    <property type="evidence" value="ECO:0007669"/>
    <property type="project" value="TreeGrafter"/>
</dbReference>
<dbReference type="InterPro" id="IPR050560">
    <property type="entry name" value="MYB_TF"/>
</dbReference>
<evidence type="ECO:0000256" key="3">
    <source>
        <dbReference type="SAM" id="MobiDB-lite"/>
    </source>
</evidence>
<evidence type="ECO:0000259" key="4">
    <source>
        <dbReference type="PROSITE" id="PS50090"/>
    </source>
</evidence>
<feature type="domain" description="HTH myb-type" evidence="5">
    <location>
        <begin position="78"/>
        <end position="119"/>
    </location>
</feature>
<feature type="domain" description="HTH myb-type" evidence="5">
    <location>
        <begin position="151"/>
        <end position="205"/>
    </location>
</feature>
<dbReference type="GO" id="GO:0005634">
    <property type="term" value="C:nucleus"/>
    <property type="evidence" value="ECO:0007669"/>
    <property type="project" value="UniProtKB-SubCell"/>
</dbReference>
<name>A0A6A6MNQ5_HEVBR</name>
<dbReference type="AlphaFoldDB" id="A0A6A6MNQ5"/>
<dbReference type="EMBL" id="JAAGAX010000005">
    <property type="protein sequence ID" value="KAF2313609.1"/>
    <property type="molecule type" value="Genomic_DNA"/>
</dbReference>
<dbReference type="InterPro" id="IPR009057">
    <property type="entry name" value="Homeodomain-like_sf"/>
</dbReference>
<evidence type="ECO:0000259" key="5">
    <source>
        <dbReference type="PROSITE" id="PS51294"/>
    </source>
</evidence>
<feature type="domain" description="Myb-like" evidence="4">
    <location>
        <begin position="151"/>
        <end position="201"/>
    </location>
</feature>
<dbReference type="CDD" id="cd00167">
    <property type="entry name" value="SANT"/>
    <property type="match status" value="2"/>
</dbReference>
<gene>
    <name evidence="6" type="ORF">GH714_012383</name>
</gene>
<protein>
    <submittedName>
        <fullName evidence="6">Uncharacterized protein</fullName>
    </submittedName>
</protein>
<dbReference type="Pfam" id="PF00249">
    <property type="entry name" value="Myb_DNA-binding"/>
    <property type="match status" value="2"/>
</dbReference>
<feature type="region of interest" description="Disordered" evidence="3">
    <location>
        <begin position="342"/>
        <end position="386"/>
    </location>
</feature>
<dbReference type="PANTHER" id="PTHR45614">
    <property type="entry name" value="MYB PROTEIN-RELATED"/>
    <property type="match status" value="1"/>
</dbReference>
<keyword evidence="2" id="KW-0539">Nucleus</keyword>
<dbReference type="InterPro" id="IPR017930">
    <property type="entry name" value="Myb_dom"/>
</dbReference>
<dbReference type="Proteomes" id="UP000467840">
    <property type="component" value="Chromosome 15"/>
</dbReference>
<keyword evidence="7" id="KW-1185">Reference proteome</keyword>
<dbReference type="GO" id="GO:0000981">
    <property type="term" value="F:DNA-binding transcription factor activity, RNA polymerase II-specific"/>
    <property type="evidence" value="ECO:0007669"/>
    <property type="project" value="TreeGrafter"/>
</dbReference>
<evidence type="ECO:0000256" key="2">
    <source>
        <dbReference type="ARBA" id="ARBA00023242"/>
    </source>
</evidence>
<dbReference type="SMART" id="SM00717">
    <property type="entry name" value="SANT"/>
    <property type="match status" value="2"/>
</dbReference>
<dbReference type="PANTHER" id="PTHR45614:SF175">
    <property type="entry name" value="TRANSCRIPTION FACTOR MYB105-RELATED"/>
    <property type="match status" value="1"/>
</dbReference>
<reference evidence="6 7" key="1">
    <citation type="journal article" date="2020" name="Mol. Plant">
        <title>The Chromosome-Based Rubber Tree Genome Provides New Insights into Spurge Genome Evolution and Rubber Biosynthesis.</title>
        <authorList>
            <person name="Liu J."/>
            <person name="Shi C."/>
            <person name="Shi C.C."/>
            <person name="Li W."/>
            <person name="Zhang Q.J."/>
            <person name="Zhang Y."/>
            <person name="Li K."/>
            <person name="Lu H.F."/>
            <person name="Shi C."/>
            <person name="Zhu S.T."/>
            <person name="Xiao Z.Y."/>
            <person name="Nan H."/>
            <person name="Yue Y."/>
            <person name="Zhu X.G."/>
            <person name="Wu Y."/>
            <person name="Hong X.N."/>
            <person name="Fan G.Y."/>
            <person name="Tong Y."/>
            <person name="Zhang D."/>
            <person name="Mao C.L."/>
            <person name="Liu Y.L."/>
            <person name="Hao S.J."/>
            <person name="Liu W.Q."/>
            <person name="Lv M.Q."/>
            <person name="Zhang H.B."/>
            <person name="Liu Y."/>
            <person name="Hu-Tang G.R."/>
            <person name="Wang J.P."/>
            <person name="Wang J.H."/>
            <person name="Sun Y.H."/>
            <person name="Ni S.B."/>
            <person name="Chen W.B."/>
            <person name="Zhang X.C."/>
            <person name="Jiao Y.N."/>
            <person name="Eichler E.E."/>
            <person name="Li G.H."/>
            <person name="Liu X."/>
            <person name="Gao L.Z."/>
        </authorList>
    </citation>
    <scope>NUCLEOTIDE SEQUENCE [LARGE SCALE GENOMIC DNA]</scope>
    <source>
        <strain evidence="7">cv. GT1</strain>
        <tissue evidence="6">Leaf</tissue>
    </source>
</reference>
<comment type="subcellular location">
    <subcellularLocation>
        <location evidence="1">Nucleus</location>
    </subcellularLocation>
</comment>
<organism evidence="6 7">
    <name type="scientific">Hevea brasiliensis</name>
    <name type="common">Para rubber tree</name>
    <name type="synonym">Siphonia brasiliensis</name>
    <dbReference type="NCBI Taxonomy" id="3981"/>
    <lineage>
        <taxon>Eukaryota</taxon>
        <taxon>Viridiplantae</taxon>
        <taxon>Streptophyta</taxon>
        <taxon>Embryophyta</taxon>
        <taxon>Tracheophyta</taxon>
        <taxon>Spermatophyta</taxon>
        <taxon>Magnoliopsida</taxon>
        <taxon>eudicotyledons</taxon>
        <taxon>Gunneridae</taxon>
        <taxon>Pentapetalae</taxon>
        <taxon>rosids</taxon>
        <taxon>fabids</taxon>
        <taxon>Malpighiales</taxon>
        <taxon>Euphorbiaceae</taxon>
        <taxon>Crotonoideae</taxon>
        <taxon>Micrandreae</taxon>
        <taxon>Hevea</taxon>
    </lineage>
</organism>
<dbReference type="Gene3D" id="1.10.10.60">
    <property type="entry name" value="Homeodomain-like"/>
    <property type="match status" value="2"/>
</dbReference>
<proteinExistence type="predicted"/>
<evidence type="ECO:0000256" key="1">
    <source>
        <dbReference type="ARBA" id="ARBA00004123"/>
    </source>
</evidence>
<dbReference type="PROSITE" id="PS50090">
    <property type="entry name" value="MYB_LIKE"/>
    <property type="match status" value="2"/>
</dbReference>
<accession>A0A6A6MNQ5</accession>
<feature type="domain" description="Myb-like" evidence="4">
    <location>
        <begin position="83"/>
        <end position="150"/>
    </location>
</feature>
<dbReference type="PROSITE" id="PS51294">
    <property type="entry name" value="HTH_MYB"/>
    <property type="match status" value="2"/>
</dbReference>
<feature type="compositionally biased region" description="Low complexity" evidence="3">
    <location>
        <begin position="348"/>
        <end position="366"/>
    </location>
</feature>
<dbReference type="InterPro" id="IPR001005">
    <property type="entry name" value="SANT/Myb"/>
</dbReference>
<sequence>MNIHCTSSMEPFTDMASHNICYCDPLNHKGHHHMAFPLMSNCTCSLESNQNNDVNDKCNADQRSVIGGQELIKHRPSSKVCARGHWKPAEDTKLKELVALYGPQNWNLIAEKLKGRSGNFAFFFYYFSVVSLDFRVCGSKSCRLRWFNQLDPRINRSAFSEEEEARLMTAHRIYGNKWALIARLFPGRTDNAVKNHWHVLMARKYREQSVAYRSRKQTEAATRGVEDGSASLSRDTDMNVVEAKSPNLCNARMIKPSHHFRLAGSKGFCDVTSTEEAATSGKVLFVRSSNLLSLPHGSCAEQTPFDLFSGHKSYDIGSQNGTTFTVSHNMLQSSNHHFSAGFSDSMASPTSQVSASEPSSSSSLSSAENNATRHSETTISPPFIDFLGVGPLEEFEVNTERSRES</sequence>
<dbReference type="SUPFAM" id="SSF46689">
    <property type="entry name" value="Homeodomain-like"/>
    <property type="match status" value="2"/>
</dbReference>